<accession>A0A5B9MEN2</accession>
<reference evidence="1 2" key="1">
    <citation type="submission" date="2019-02" db="EMBL/GenBank/DDBJ databases">
        <title>Planctomycetal bacteria perform biofilm scaping via a novel small molecule.</title>
        <authorList>
            <person name="Jeske O."/>
            <person name="Boedeker C."/>
            <person name="Wiegand S."/>
            <person name="Breitling P."/>
            <person name="Kallscheuer N."/>
            <person name="Jogler M."/>
            <person name="Rohde M."/>
            <person name="Petersen J."/>
            <person name="Medema M.H."/>
            <person name="Surup F."/>
            <person name="Jogler C."/>
        </authorList>
    </citation>
    <scope>NUCLEOTIDE SEQUENCE [LARGE SCALE GENOMIC DNA]</scope>
    <source>
        <strain evidence="1 2">Mal15</strain>
    </source>
</reference>
<evidence type="ECO:0000313" key="1">
    <source>
        <dbReference type="EMBL" id="QEF97647.1"/>
    </source>
</evidence>
<sequence>MLQFSIRTLLLVVSLSSISAAVWLYWPAEQVIASTDEFHWHDHSVGVVDKCYQGGLQLRGQVRSDGHYITLREGEDHLGTTGGWYYEVGIQLPNDIDSDDVFDLVPAASGRHLEHVGKFDRLGFLQPCEFVAFYVGSPLKDCMACDDPDSSGSIKIISLSRESVTIAVKLHASIPDSWDVDIDQTFTLPRE</sequence>
<organism evidence="1 2">
    <name type="scientific">Stieleria maiorica</name>
    <dbReference type="NCBI Taxonomy" id="2795974"/>
    <lineage>
        <taxon>Bacteria</taxon>
        <taxon>Pseudomonadati</taxon>
        <taxon>Planctomycetota</taxon>
        <taxon>Planctomycetia</taxon>
        <taxon>Pirellulales</taxon>
        <taxon>Pirellulaceae</taxon>
        <taxon>Stieleria</taxon>
    </lineage>
</organism>
<proteinExistence type="predicted"/>
<dbReference type="RefSeq" id="WP_147867300.1">
    <property type="nucleotide sequence ID" value="NZ_CP036264.1"/>
</dbReference>
<dbReference type="EMBL" id="CP036264">
    <property type="protein sequence ID" value="QEF97647.1"/>
    <property type="molecule type" value="Genomic_DNA"/>
</dbReference>
<dbReference type="KEGG" id="smam:Mal15_16880"/>
<dbReference type="AlphaFoldDB" id="A0A5B9MEN2"/>
<gene>
    <name evidence="1" type="ORF">Mal15_16880</name>
</gene>
<evidence type="ECO:0000313" key="2">
    <source>
        <dbReference type="Proteomes" id="UP000321353"/>
    </source>
</evidence>
<protein>
    <submittedName>
        <fullName evidence="1">Uncharacterized protein</fullName>
    </submittedName>
</protein>
<dbReference type="Proteomes" id="UP000321353">
    <property type="component" value="Chromosome"/>
</dbReference>
<keyword evidence="2" id="KW-1185">Reference proteome</keyword>
<name>A0A5B9MEN2_9BACT</name>